<dbReference type="AlphaFoldDB" id="A0A2G8JND3"/>
<gene>
    <name evidence="3" type="ORF">BSL78_25932</name>
</gene>
<comment type="caution">
    <text evidence="3">The sequence shown here is derived from an EMBL/GenBank/DDBJ whole genome shotgun (WGS) entry which is preliminary data.</text>
</comment>
<reference evidence="3 4" key="1">
    <citation type="journal article" date="2017" name="PLoS Biol.">
        <title>The sea cucumber genome provides insights into morphological evolution and visceral regeneration.</title>
        <authorList>
            <person name="Zhang X."/>
            <person name="Sun L."/>
            <person name="Yuan J."/>
            <person name="Sun Y."/>
            <person name="Gao Y."/>
            <person name="Zhang L."/>
            <person name="Li S."/>
            <person name="Dai H."/>
            <person name="Hamel J.F."/>
            <person name="Liu C."/>
            <person name="Yu Y."/>
            <person name="Liu S."/>
            <person name="Lin W."/>
            <person name="Guo K."/>
            <person name="Jin S."/>
            <person name="Xu P."/>
            <person name="Storey K.B."/>
            <person name="Huan P."/>
            <person name="Zhang T."/>
            <person name="Zhou Y."/>
            <person name="Zhang J."/>
            <person name="Lin C."/>
            <person name="Li X."/>
            <person name="Xing L."/>
            <person name="Huo D."/>
            <person name="Sun M."/>
            <person name="Wang L."/>
            <person name="Mercier A."/>
            <person name="Li F."/>
            <person name="Yang H."/>
            <person name="Xiang J."/>
        </authorList>
    </citation>
    <scope>NUCLEOTIDE SEQUENCE [LARGE SCALE GENOMIC DNA]</scope>
    <source>
        <strain evidence="3">Shaxun</strain>
        <tissue evidence="3">Muscle</tissue>
    </source>
</reference>
<dbReference type="SUPFAM" id="SSF53098">
    <property type="entry name" value="Ribonuclease H-like"/>
    <property type="match status" value="1"/>
</dbReference>
<accession>A0A2G8JND3</accession>
<feature type="domain" description="Integrase catalytic" evidence="2">
    <location>
        <begin position="92"/>
        <end position="217"/>
    </location>
</feature>
<evidence type="ECO:0000313" key="3">
    <source>
        <dbReference type="EMBL" id="PIK37240.1"/>
    </source>
</evidence>
<sequence>MSLQDGIIFRGQRAVIPTSLSRQMIKCIHSSHIGVQGCLRRARECLFWAGMTAAIKDYVSTCEACQTFVYKQQKEPLIQHEFPDRPGERHEIPDILITDNGPQYSSDEFHGFAKQCEFDDKKPSPGYPQSNGQSENAVKKAKAAGTDPYLAMLDLRNTPTQGMNTSPAQRLFSRRTKTLLPTSHQLLEPQYNDSRQKEYYEKSAKPLTPLQKGDTVRITQLGYEKDWKRGTVTKQLGVRSYLVERDDGTQIRCNRRHLRRVKVPIADSQGPTNHTQQVGDDVVEHPRFQQSSPDNSRTRQTDSRQTVSPTDLLTDGPTDSYNDEVRQSTVDQPVARQTTIPTGRFVKANRYLTDTFTV</sequence>
<organism evidence="3 4">
    <name type="scientific">Stichopus japonicus</name>
    <name type="common">Sea cucumber</name>
    <dbReference type="NCBI Taxonomy" id="307972"/>
    <lineage>
        <taxon>Eukaryota</taxon>
        <taxon>Metazoa</taxon>
        <taxon>Echinodermata</taxon>
        <taxon>Eleutherozoa</taxon>
        <taxon>Echinozoa</taxon>
        <taxon>Holothuroidea</taxon>
        <taxon>Aspidochirotacea</taxon>
        <taxon>Aspidochirotida</taxon>
        <taxon>Stichopodidae</taxon>
        <taxon>Apostichopus</taxon>
    </lineage>
</organism>
<dbReference type="PANTHER" id="PTHR37984:SF8">
    <property type="entry name" value="CCHC-TYPE DOMAIN-CONTAINING PROTEIN"/>
    <property type="match status" value="1"/>
</dbReference>
<dbReference type="OrthoDB" id="10053647at2759"/>
<dbReference type="InterPro" id="IPR036397">
    <property type="entry name" value="RNaseH_sf"/>
</dbReference>
<dbReference type="Proteomes" id="UP000230750">
    <property type="component" value="Unassembled WGS sequence"/>
</dbReference>
<evidence type="ECO:0000313" key="4">
    <source>
        <dbReference type="Proteomes" id="UP000230750"/>
    </source>
</evidence>
<dbReference type="InterPro" id="IPR041588">
    <property type="entry name" value="Integrase_H2C2"/>
</dbReference>
<dbReference type="Gene3D" id="3.30.420.10">
    <property type="entry name" value="Ribonuclease H-like superfamily/Ribonuclease H"/>
    <property type="match status" value="1"/>
</dbReference>
<feature type="region of interest" description="Disordered" evidence="1">
    <location>
        <begin position="286"/>
        <end position="333"/>
    </location>
</feature>
<feature type="region of interest" description="Disordered" evidence="1">
    <location>
        <begin position="120"/>
        <end position="142"/>
    </location>
</feature>
<dbReference type="GO" id="GO:0003676">
    <property type="term" value="F:nucleic acid binding"/>
    <property type="evidence" value="ECO:0007669"/>
    <property type="project" value="InterPro"/>
</dbReference>
<evidence type="ECO:0000256" key="1">
    <source>
        <dbReference type="SAM" id="MobiDB-lite"/>
    </source>
</evidence>
<dbReference type="InterPro" id="IPR001584">
    <property type="entry name" value="Integrase_cat-core"/>
</dbReference>
<protein>
    <recommendedName>
        <fullName evidence="2">Integrase catalytic domain-containing protein</fullName>
    </recommendedName>
</protein>
<feature type="compositionally biased region" description="Polar residues" evidence="1">
    <location>
        <begin position="127"/>
        <end position="136"/>
    </location>
</feature>
<dbReference type="Pfam" id="PF17921">
    <property type="entry name" value="Integrase_H2C2"/>
    <property type="match status" value="1"/>
</dbReference>
<dbReference type="InterPro" id="IPR050951">
    <property type="entry name" value="Retrovirus_Pol_polyprotein"/>
</dbReference>
<feature type="region of interest" description="Disordered" evidence="1">
    <location>
        <begin position="262"/>
        <end position="281"/>
    </location>
</feature>
<dbReference type="InterPro" id="IPR012337">
    <property type="entry name" value="RNaseH-like_sf"/>
</dbReference>
<dbReference type="PANTHER" id="PTHR37984">
    <property type="entry name" value="PROTEIN CBG26694"/>
    <property type="match status" value="1"/>
</dbReference>
<dbReference type="STRING" id="307972.A0A2G8JND3"/>
<evidence type="ECO:0000259" key="2">
    <source>
        <dbReference type="PROSITE" id="PS50994"/>
    </source>
</evidence>
<name>A0A2G8JND3_STIJA</name>
<dbReference type="EMBL" id="MRZV01001531">
    <property type="protein sequence ID" value="PIK37240.1"/>
    <property type="molecule type" value="Genomic_DNA"/>
</dbReference>
<dbReference type="PROSITE" id="PS50994">
    <property type="entry name" value="INTEGRASE"/>
    <property type="match status" value="1"/>
</dbReference>
<proteinExistence type="predicted"/>
<feature type="compositionally biased region" description="Polar residues" evidence="1">
    <location>
        <begin position="269"/>
        <end position="278"/>
    </location>
</feature>
<dbReference type="GO" id="GO:0015074">
    <property type="term" value="P:DNA integration"/>
    <property type="evidence" value="ECO:0007669"/>
    <property type="project" value="InterPro"/>
</dbReference>
<keyword evidence="4" id="KW-1185">Reference proteome</keyword>